<evidence type="ECO:0000256" key="10">
    <source>
        <dbReference type="SAM" id="SignalP"/>
    </source>
</evidence>
<evidence type="ECO:0000256" key="7">
    <source>
        <dbReference type="ARBA" id="ARBA00023114"/>
    </source>
</evidence>
<evidence type="ECO:0000313" key="11">
    <source>
        <dbReference type="EMBL" id="VDZ94079.1"/>
    </source>
</evidence>
<organism evidence="11 12">
    <name type="scientific">Salmonella enterica I</name>
    <dbReference type="NCBI Taxonomy" id="59201"/>
    <lineage>
        <taxon>Bacteria</taxon>
        <taxon>Pseudomonadati</taxon>
        <taxon>Pseudomonadota</taxon>
        <taxon>Gammaproteobacteria</taxon>
        <taxon>Enterobacterales</taxon>
        <taxon>Enterobacteriaceae</taxon>
        <taxon>Salmonella</taxon>
    </lineage>
</organism>
<gene>
    <name evidence="11" type="primary">ompD_2</name>
    <name evidence="11" type="ORF">NCTC129_00150</name>
</gene>
<evidence type="ECO:0000313" key="12">
    <source>
        <dbReference type="Proteomes" id="UP000282086"/>
    </source>
</evidence>
<dbReference type="InterPro" id="IPR001702">
    <property type="entry name" value="Porin_Gram-ve"/>
</dbReference>
<accession>A0A447MSP6</accession>
<dbReference type="GO" id="GO:0046930">
    <property type="term" value="C:pore complex"/>
    <property type="evidence" value="ECO:0007669"/>
    <property type="project" value="UniProtKB-KW"/>
</dbReference>
<comment type="similarity">
    <text evidence="2">Belongs to the Gram-negative porin family.</text>
</comment>
<dbReference type="InterPro" id="IPR050298">
    <property type="entry name" value="Gram-neg_bact_OMP"/>
</dbReference>
<comment type="subcellular location">
    <subcellularLocation>
        <location evidence="1">Cell outer membrane</location>
        <topology evidence="1">Multi-pass membrane protein</topology>
    </subcellularLocation>
</comment>
<evidence type="ECO:0000256" key="1">
    <source>
        <dbReference type="ARBA" id="ARBA00004571"/>
    </source>
</evidence>
<protein>
    <submittedName>
        <fullName evidence="11">Outer membrane protein</fullName>
    </submittedName>
</protein>
<feature type="signal peptide" evidence="10">
    <location>
        <begin position="1"/>
        <end position="21"/>
    </location>
</feature>
<keyword evidence="8" id="KW-0472">Membrane</keyword>
<keyword evidence="7" id="KW-0626">Porin</keyword>
<proteinExistence type="inferred from homology"/>
<dbReference type="InterPro" id="IPR001897">
    <property type="entry name" value="Porin_gammaproteobac"/>
</dbReference>
<dbReference type="InterPro" id="IPR023614">
    <property type="entry name" value="Porin_dom_sf"/>
</dbReference>
<dbReference type="InterPro" id="IPR033900">
    <property type="entry name" value="Gram_neg_porin_domain"/>
</dbReference>
<evidence type="ECO:0000256" key="9">
    <source>
        <dbReference type="ARBA" id="ARBA00023237"/>
    </source>
</evidence>
<name>A0A447MSP6_SALET</name>
<keyword evidence="6 10" id="KW-0732">Signal</keyword>
<dbReference type="PRINTS" id="PR00182">
    <property type="entry name" value="ECOLNEIPORIN"/>
</dbReference>
<dbReference type="AlphaFoldDB" id="A0A447MSP6"/>
<dbReference type="Pfam" id="PF00267">
    <property type="entry name" value="Porin_1"/>
    <property type="match status" value="1"/>
</dbReference>
<dbReference type="PRINTS" id="PR00183">
    <property type="entry name" value="ECOLIPORIN"/>
</dbReference>
<keyword evidence="7" id="KW-0406">Ion transport</keyword>
<dbReference type="Proteomes" id="UP000282086">
    <property type="component" value="Chromosome"/>
</dbReference>
<dbReference type="PANTHER" id="PTHR34501:SF2">
    <property type="entry name" value="OUTER MEMBRANE PORIN F-RELATED"/>
    <property type="match status" value="1"/>
</dbReference>
<sequence length="179" mass="19704">MKLKLVAVAVTSLLAAGVVNAAEVYNKDGNKLDLYGKVHAQHYFSDDNGSDGDKTYARLGFKGETQINDQLTGFGQWEYEFKGNRTESQGADKDKTRLAFAGLKFADYGSFDYGRNYGVAYDIGAWTDVLPEFGGDTWTQTDVFMTGRTTGVATYRNTDFFGLVEGLNFGRAVPGQKRP</sequence>
<dbReference type="GO" id="GO:0009279">
    <property type="term" value="C:cell outer membrane"/>
    <property type="evidence" value="ECO:0007669"/>
    <property type="project" value="UniProtKB-SubCell"/>
</dbReference>
<dbReference type="SUPFAM" id="SSF56935">
    <property type="entry name" value="Porins"/>
    <property type="match status" value="1"/>
</dbReference>
<dbReference type="CDD" id="cd00342">
    <property type="entry name" value="gram_neg_porins"/>
    <property type="match status" value="1"/>
</dbReference>
<keyword evidence="4" id="KW-1134">Transmembrane beta strand</keyword>
<evidence type="ECO:0000256" key="8">
    <source>
        <dbReference type="ARBA" id="ARBA00023136"/>
    </source>
</evidence>
<dbReference type="GO" id="GO:0034220">
    <property type="term" value="P:monoatomic ion transmembrane transport"/>
    <property type="evidence" value="ECO:0007669"/>
    <property type="project" value="InterPro"/>
</dbReference>
<keyword evidence="3" id="KW-0813">Transport</keyword>
<dbReference type="Gene3D" id="2.40.160.10">
    <property type="entry name" value="Porin"/>
    <property type="match status" value="1"/>
</dbReference>
<dbReference type="PANTHER" id="PTHR34501">
    <property type="entry name" value="PROTEIN YDDL-RELATED"/>
    <property type="match status" value="1"/>
</dbReference>
<evidence type="ECO:0000256" key="5">
    <source>
        <dbReference type="ARBA" id="ARBA00022692"/>
    </source>
</evidence>
<evidence type="ECO:0000256" key="6">
    <source>
        <dbReference type="ARBA" id="ARBA00022729"/>
    </source>
</evidence>
<evidence type="ECO:0000256" key="3">
    <source>
        <dbReference type="ARBA" id="ARBA00022448"/>
    </source>
</evidence>
<evidence type="ECO:0000256" key="2">
    <source>
        <dbReference type="ARBA" id="ARBA00007539"/>
    </source>
</evidence>
<keyword evidence="5" id="KW-0812">Transmembrane</keyword>
<keyword evidence="9" id="KW-0998">Cell outer membrane</keyword>
<dbReference type="EMBL" id="LR134140">
    <property type="protein sequence ID" value="VDZ94079.1"/>
    <property type="molecule type" value="Genomic_DNA"/>
</dbReference>
<dbReference type="GO" id="GO:0015288">
    <property type="term" value="F:porin activity"/>
    <property type="evidence" value="ECO:0007669"/>
    <property type="project" value="UniProtKB-KW"/>
</dbReference>
<reference evidence="11 12" key="1">
    <citation type="submission" date="2018-12" db="EMBL/GenBank/DDBJ databases">
        <authorList>
            <consortium name="Pathogen Informatics"/>
        </authorList>
    </citation>
    <scope>NUCLEOTIDE SEQUENCE [LARGE SCALE GENOMIC DNA]</scope>
    <source>
        <strain evidence="11 12">NCTC129</strain>
    </source>
</reference>
<evidence type="ECO:0000256" key="4">
    <source>
        <dbReference type="ARBA" id="ARBA00022452"/>
    </source>
</evidence>
<feature type="chain" id="PRO_5019081667" evidence="10">
    <location>
        <begin position="22"/>
        <end position="179"/>
    </location>
</feature>